<name>F2JKU3_CELLD</name>
<dbReference type="CDD" id="cd24032">
    <property type="entry name" value="ASKHA_NBD_TsaB"/>
    <property type="match status" value="1"/>
</dbReference>
<dbReference type="KEGG" id="cle:Clole_1621"/>
<sequence length="236" mass="26508">MNLLAIDASGIAGSVAYIKEDRLVGEYYICDKLTHSQTIMPMLEHMRTLLEIDLETLDAVAVTSGPGSFTGLRIGVTTAKALALALDLPIIGIPTLDVIAHNMTHTQHLICPIMDARRNQVYTALYKWEAEELIKLTEYKACDMDEHLEELKQKMDKIIFLGDGVDTYAQKIKEVLGERALFAPTFLNLQHASTLAEVAGTYFKKGEVVDASEFVPMYLRKSQAEREKEEREKRKC</sequence>
<keyword evidence="9" id="KW-1185">Reference proteome</keyword>
<gene>
    <name evidence="8" type="ordered locus">Clole_1621</name>
</gene>
<evidence type="ECO:0000256" key="4">
    <source>
        <dbReference type="ARBA" id="ARBA00022723"/>
    </source>
</evidence>
<evidence type="ECO:0000256" key="5">
    <source>
        <dbReference type="ARBA" id="ARBA00023315"/>
    </source>
</evidence>
<evidence type="ECO:0000256" key="1">
    <source>
        <dbReference type="ARBA" id="ARBA00012156"/>
    </source>
</evidence>
<dbReference type="AlphaFoldDB" id="F2JKU3"/>
<keyword evidence="5" id="KW-0012">Acyltransferase</keyword>
<dbReference type="InterPro" id="IPR022496">
    <property type="entry name" value="T6A_TsaB"/>
</dbReference>
<dbReference type="Pfam" id="PF00814">
    <property type="entry name" value="TsaD"/>
    <property type="match status" value="1"/>
</dbReference>
<dbReference type="SUPFAM" id="SSF53067">
    <property type="entry name" value="Actin-like ATPase domain"/>
    <property type="match status" value="2"/>
</dbReference>
<dbReference type="GO" id="GO:0005829">
    <property type="term" value="C:cytosol"/>
    <property type="evidence" value="ECO:0007669"/>
    <property type="project" value="TreeGrafter"/>
</dbReference>
<evidence type="ECO:0000256" key="2">
    <source>
        <dbReference type="ARBA" id="ARBA00022679"/>
    </source>
</evidence>
<dbReference type="EC" id="2.3.1.234" evidence="1"/>
<dbReference type="InterPro" id="IPR017861">
    <property type="entry name" value="KAE1/TsaD"/>
</dbReference>
<dbReference type="PANTHER" id="PTHR11735:SF11">
    <property type="entry name" value="TRNA THREONYLCARBAMOYLADENOSINE BIOSYNTHESIS PROTEIN TSAB"/>
    <property type="match status" value="1"/>
</dbReference>
<keyword evidence="2" id="KW-0808">Transferase</keyword>
<dbReference type="STRING" id="642492.Clole_1621"/>
<dbReference type="Gene3D" id="3.30.420.40">
    <property type="match status" value="2"/>
</dbReference>
<feature type="domain" description="Gcp-like" evidence="7">
    <location>
        <begin position="34"/>
        <end position="226"/>
    </location>
</feature>
<dbReference type="GO" id="GO:0061711">
    <property type="term" value="F:tRNA N(6)-L-threonylcarbamoyladenine synthase activity"/>
    <property type="evidence" value="ECO:0007669"/>
    <property type="project" value="UniProtKB-EC"/>
</dbReference>
<protein>
    <recommendedName>
        <fullName evidence="1">N(6)-L-threonylcarbamoyladenine synthase</fullName>
        <ecNumber evidence="1">2.3.1.234</ecNumber>
    </recommendedName>
</protein>
<evidence type="ECO:0000313" key="9">
    <source>
        <dbReference type="Proteomes" id="UP000008467"/>
    </source>
</evidence>
<dbReference type="InterPro" id="IPR000905">
    <property type="entry name" value="Gcp-like_dom"/>
</dbReference>
<evidence type="ECO:0000256" key="3">
    <source>
        <dbReference type="ARBA" id="ARBA00022694"/>
    </source>
</evidence>
<dbReference type="EMBL" id="CP002582">
    <property type="protein sequence ID" value="ADZ83346.1"/>
    <property type="molecule type" value="Genomic_DNA"/>
</dbReference>
<dbReference type="PRINTS" id="PR00789">
    <property type="entry name" value="OSIALOPTASE"/>
</dbReference>
<evidence type="ECO:0000256" key="6">
    <source>
        <dbReference type="ARBA" id="ARBA00048117"/>
    </source>
</evidence>
<keyword evidence="4" id="KW-0479">Metal-binding</keyword>
<proteinExistence type="predicted"/>
<evidence type="ECO:0000259" key="7">
    <source>
        <dbReference type="Pfam" id="PF00814"/>
    </source>
</evidence>
<accession>F2JKU3</accession>
<dbReference type="RefSeq" id="WP_013656643.1">
    <property type="nucleotide sequence ID" value="NC_015275.1"/>
</dbReference>
<dbReference type="GO" id="GO:0046872">
    <property type="term" value="F:metal ion binding"/>
    <property type="evidence" value="ECO:0007669"/>
    <property type="project" value="UniProtKB-KW"/>
</dbReference>
<dbReference type="PANTHER" id="PTHR11735">
    <property type="entry name" value="TRNA N6-ADENOSINE THREONYLCARBAMOYLTRANSFERASE"/>
    <property type="match status" value="1"/>
</dbReference>
<dbReference type="GO" id="GO:0002949">
    <property type="term" value="P:tRNA threonylcarbamoyladenosine modification"/>
    <property type="evidence" value="ECO:0007669"/>
    <property type="project" value="InterPro"/>
</dbReference>
<dbReference type="HOGENOM" id="CLU_064886_0_0_9"/>
<dbReference type="Proteomes" id="UP000008467">
    <property type="component" value="Chromosome"/>
</dbReference>
<keyword evidence="3" id="KW-0819">tRNA processing</keyword>
<dbReference type="InterPro" id="IPR043129">
    <property type="entry name" value="ATPase_NBD"/>
</dbReference>
<evidence type="ECO:0000313" key="8">
    <source>
        <dbReference type="EMBL" id="ADZ83346.1"/>
    </source>
</evidence>
<dbReference type="eggNOG" id="COG1214">
    <property type="taxonomic scope" value="Bacteria"/>
</dbReference>
<dbReference type="NCBIfam" id="TIGR03725">
    <property type="entry name" value="T6A_YeaZ"/>
    <property type="match status" value="1"/>
</dbReference>
<organism evidence="8 9">
    <name type="scientific">Cellulosilyticum lentocellum (strain ATCC 49066 / DSM 5427 / NCIMB 11756 / RHM5)</name>
    <name type="common">Clostridium lentocellum</name>
    <dbReference type="NCBI Taxonomy" id="642492"/>
    <lineage>
        <taxon>Bacteria</taxon>
        <taxon>Bacillati</taxon>
        <taxon>Bacillota</taxon>
        <taxon>Clostridia</taxon>
        <taxon>Lachnospirales</taxon>
        <taxon>Cellulosilyticaceae</taxon>
        <taxon>Cellulosilyticum</taxon>
    </lineage>
</organism>
<comment type="catalytic activity">
    <reaction evidence="6">
        <text>L-threonylcarbamoyladenylate + adenosine(37) in tRNA = N(6)-L-threonylcarbamoyladenosine(37) in tRNA + AMP + H(+)</text>
        <dbReference type="Rhea" id="RHEA:37059"/>
        <dbReference type="Rhea" id="RHEA-COMP:10162"/>
        <dbReference type="Rhea" id="RHEA-COMP:10163"/>
        <dbReference type="ChEBI" id="CHEBI:15378"/>
        <dbReference type="ChEBI" id="CHEBI:73682"/>
        <dbReference type="ChEBI" id="CHEBI:74411"/>
        <dbReference type="ChEBI" id="CHEBI:74418"/>
        <dbReference type="ChEBI" id="CHEBI:456215"/>
        <dbReference type="EC" id="2.3.1.234"/>
    </reaction>
</comment>
<reference evidence="8 9" key="1">
    <citation type="journal article" date="2011" name="J. Bacteriol.">
        <title>Complete genome sequence of the cellulose-degrading bacterium Cellulosilyticum lentocellum.</title>
        <authorList>
            <consortium name="US DOE Joint Genome Institute"/>
            <person name="Miller D.A."/>
            <person name="Suen G."/>
            <person name="Bruce D."/>
            <person name="Copeland A."/>
            <person name="Cheng J.F."/>
            <person name="Detter C."/>
            <person name="Goodwin L.A."/>
            <person name="Han C.S."/>
            <person name="Hauser L.J."/>
            <person name="Land M.L."/>
            <person name="Lapidus A."/>
            <person name="Lucas S."/>
            <person name="Meincke L."/>
            <person name="Pitluck S."/>
            <person name="Tapia R."/>
            <person name="Teshima H."/>
            <person name="Woyke T."/>
            <person name="Fox B.G."/>
            <person name="Angert E.R."/>
            <person name="Currie C.R."/>
        </authorList>
    </citation>
    <scope>NUCLEOTIDE SEQUENCE [LARGE SCALE GENOMIC DNA]</scope>
    <source>
        <strain evidence="9">ATCC 49066 / DSM 5427 / NCIMB 11756 / RHM5</strain>
    </source>
</reference>